<name>A0ABW2UG23_9RHOB</name>
<keyword evidence="1" id="KW-0547">Nucleotide-binding</keyword>
<evidence type="ECO:0000256" key="1">
    <source>
        <dbReference type="ARBA" id="ARBA00022741"/>
    </source>
</evidence>
<dbReference type="PANTHER" id="PTHR43384">
    <property type="entry name" value="SEPTUM SITE-DETERMINING PROTEIN MIND HOMOLOG, CHLOROPLASTIC-RELATED"/>
    <property type="match status" value="1"/>
</dbReference>
<dbReference type="Gene3D" id="3.40.50.300">
    <property type="entry name" value="P-loop containing nucleotide triphosphate hydrolases"/>
    <property type="match status" value="1"/>
</dbReference>
<proteinExistence type="predicted"/>
<dbReference type="Pfam" id="PF10609">
    <property type="entry name" value="ParA"/>
    <property type="match status" value="1"/>
</dbReference>
<keyword evidence="2" id="KW-0067">ATP-binding</keyword>
<gene>
    <name evidence="3" type="ORF">ACFQXB_05330</name>
</gene>
<dbReference type="EMBL" id="JBHTFQ010000002">
    <property type="protein sequence ID" value="MFC7703614.1"/>
    <property type="molecule type" value="Genomic_DNA"/>
</dbReference>
<dbReference type="InterPro" id="IPR025501">
    <property type="entry name" value="MinD_FleN"/>
</dbReference>
<sequence>MIESITIASGKGGVGKTCVAVNLALTLARQGRRVALLDADFGLANAHILMGCDTSLSMREVLSGACSIEEAMVATRGGVRLIAGGAGATEMRNLDALAQAQAIRAMDGLSGQIDLLIVDAPAGAGDGTLGFMAASDRVLVVIVGEPTSFMDGYALIKAAAQERGLRRFSILVNMARNGAEAQAQFDRFRAIVARFLDVELSFAGHLPFSAQLRRSVIARTPVVQSHPAGPEALALSRAGQALLRGPANDLSGLRFFQDARLRHPVGT</sequence>
<dbReference type="PIRSF" id="PIRSF003092">
    <property type="entry name" value="MinD"/>
    <property type="match status" value="1"/>
</dbReference>
<keyword evidence="4" id="KW-1185">Reference proteome</keyword>
<dbReference type="InterPro" id="IPR027417">
    <property type="entry name" value="P-loop_NTPase"/>
</dbReference>
<protein>
    <submittedName>
        <fullName evidence="3">P-loop NTPase</fullName>
    </submittedName>
</protein>
<evidence type="ECO:0000313" key="3">
    <source>
        <dbReference type="EMBL" id="MFC7703614.1"/>
    </source>
</evidence>
<dbReference type="SUPFAM" id="SSF52540">
    <property type="entry name" value="P-loop containing nucleoside triphosphate hydrolases"/>
    <property type="match status" value="1"/>
</dbReference>
<dbReference type="InterPro" id="IPR033756">
    <property type="entry name" value="YlxH/NBP35"/>
</dbReference>
<dbReference type="Proteomes" id="UP001596516">
    <property type="component" value="Unassembled WGS sequence"/>
</dbReference>
<comment type="caution">
    <text evidence="3">The sequence shown here is derived from an EMBL/GenBank/DDBJ whole genome shotgun (WGS) entry which is preliminary data.</text>
</comment>
<dbReference type="PANTHER" id="PTHR43384:SF4">
    <property type="entry name" value="CELLULOSE BIOSYNTHESIS PROTEIN BCSQ-RELATED"/>
    <property type="match status" value="1"/>
</dbReference>
<reference evidence="4" key="1">
    <citation type="journal article" date="2019" name="Int. J. Syst. Evol. Microbiol.">
        <title>The Global Catalogue of Microorganisms (GCM) 10K type strain sequencing project: providing services to taxonomists for standard genome sequencing and annotation.</title>
        <authorList>
            <consortium name="The Broad Institute Genomics Platform"/>
            <consortium name="The Broad Institute Genome Sequencing Center for Infectious Disease"/>
            <person name="Wu L."/>
            <person name="Ma J."/>
        </authorList>
    </citation>
    <scope>NUCLEOTIDE SEQUENCE [LARGE SCALE GENOMIC DNA]</scope>
    <source>
        <strain evidence="4">CGMCC 1.12750</strain>
    </source>
</reference>
<evidence type="ECO:0000313" key="4">
    <source>
        <dbReference type="Proteomes" id="UP001596516"/>
    </source>
</evidence>
<accession>A0ABW2UG23</accession>
<evidence type="ECO:0000256" key="2">
    <source>
        <dbReference type="ARBA" id="ARBA00022840"/>
    </source>
</evidence>
<organism evidence="3 4">
    <name type="scientific">Plastorhodobacter daqingensis</name>
    <dbReference type="NCBI Taxonomy" id="1387281"/>
    <lineage>
        <taxon>Bacteria</taxon>
        <taxon>Pseudomonadati</taxon>
        <taxon>Pseudomonadota</taxon>
        <taxon>Alphaproteobacteria</taxon>
        <taxon>Rhodobacterales</taxon>
        <taxon>Paracoccaceae</taxon>
        <taxon>Plastorhodobacter</taxon>
    </lineage>
</organism>
<dbReference type="RefSeq" id="WP_377400235.1">
    <property type="nucleotide sequence ID" value="NZ_JBHTFQ010000002.1"/>
</dbReference>
<dbReference type="InterPro" id="IPR050625">
    <property type="entry name" value="ParA/MinD_ATPase"/>
</dbReference>